<dbReference type="EMBL" id="AWUE01011974">
    <property type="protein sequence ID" value="OMP10222.1"/>
    <property type="molecule type" value="Genomic_DNA"/>
</dbReference>
<feature type="compositionally biased region" description="Pro residues" evidence="1">
    <location>
        <begin position="30"/>
        <end position="45"/>
    </location>
</feature>
<reference evidence="4" key="1">
    <citation type="submission" date="2013-09" db="EMBL/GenBank/DDBJ databases">
        <title>Corchorus olitorius genome sequencing.</title>
        <authorList>
            <person name="Alam M."/>
            <person name="Haque M.S."/>
            <person name="Islam M.S."/>
            <person name="Emdad E.M."/>
            <person name="Islam M.M."/>
            <person name="Ahmed B."/>
            <person name="Halim A."/>
            <person name="Hossen Q.M.M."/>
            <person name="Hossain M.Z."/>
            <person name="Ahmed R."/>
            <person name="Khan M.M."/>
            <person name="Islam R."/>
            <person name="Rashid M.M."/>
            <person name="Khan S.A."/>
            <person name="Rahman M.S."/>
            <person name="Alam M."/>
            <person name="Yahiya A.S."/>
            <person name="Khan M.S."/>
            <person name="Azam M.S."/>
            <person name="Haque T."/>
            <person name="Lashkar M.Z.H."/>
            <person name="Akhand A.I."/>
            <person name="Morshed G."/>
            <person name="Roy S."/>
            <person name="Uddin K.S."/>
            <person name="Rabeya T."/>
            <person name="Hossain A.S."/>
            <person name="Chowdhury A."/>
            <person name="Snigdha A.R."/>
            <person name="Mortoza M.S."/>
            <person name="Matin S.A."/>
            <person name="Hoque S.M.E."/>
            <person name="Islam M.K."/>
            <person name="Roy D.K."/>
            <person name="Haider R."/>
            <person name="Moosa M.M."/>
            <person name="Elias S.M."/>
            <person name="Hasan A.M."/>
            <person name="Jahan S."/>
            <person name="Shafiuddin M."/>
            <person name="Mahmood N."/>
            <person name="Shommy N.S."/>
        </authorList>
    </citation>
    <scope>NUCLEOTIDE SEQUENCE [LARGE SCALE GENOMIC DNA]</scope>
    <source>
        <strain evidence="4">cv. O-4</strain>
    </source>
</reference>
<feature type="domain" description="Ty3 transposon capsid-like protein" evidence="2">
    <location>
        <begin position="172"/>
        <end position="299"/>
    </location>
</feature>
<gene>
    <name evidence="3" type="ORF">COLO4_04709</name>
</gene>
<protein>
    <recommendedName>
        <fullName evidence="2">Ty3 transposon capsid-like protein domain-containing protein</fullName>
    </recommendedName>
</protein>
<organism evidence="3 4">
    <name type="scientific">Corchorus olitorius</name>
    <dbReference type="NCBI Taxonomy" id="93759"/>
    <lineage>
        <taxon>Eukaryota</taxon>
        <taxon>Viridiplantae</taxon>
        <taxon>Streptophyta</taxon>
        <taxon>Embryophyta</taxon>
        <taxon>Tracheophyta</taxon>
        <taxon>Spermatophyta</taxon>
        <taxon>Magnoliopsida</taxon>
        <taxon>eudicotyledons</taxon>
        <taxon>Gunneridae</taxon>
        <taxon>Pentapetalae</taxon>
        <taxon>rosids</taxon>
        <taxon>malvids</taxon>
        <taxon>Malvales</taxon>
        <taxon>Malvaceae</taxon>
        <taxon>Grewioideae</taxon>
        <taxon>Apeibeae</taxon>
        <taxon>Corchorus</taxon>
    </lineage>
</organism>
<feature type="region of interest" description="Disordered" evidence="1">
    <location>
        <begin position="305"/>
        <end position="350"/>
    </location>
</feature>
<feature type="compositionally biased region" description="Polar residues" evidence="1">
    <location>
        <begin position="14"/>
        <end position="25"/>
    </location>
</feature>
<feature type="compositionally biased region" description="Low complexity" evidence="1">
    <location>
        <begin position="328"/>
        <end position="341"/>
    </location>
</feature>
<evidence type="ECO:0000313" key="3">
    <source>
        <dbReference type="EMBL" id="OMP10222.1"/>
    </source>
</evidence>
<dbReference type="OrthoDB" id="1216382at2759"/>
<evidence type="ECO:0000259" key="2">
    <source>
        <dbReference type="Pfam" id="PF19259"/>
    </source>
</evidence>
<evidence type="ECO:0000256" key="1">
    <source>
        <dbReference type="SAM" id="MobiDB-lite"/>
    </source>
</evidence>
<dbReference type="InterPro" id="IPR045358">
    <property type="entry name" value="Ty3_capsid"/>
</dbReference>
<comment type="caution">
    <text evidence="3">The sequence shown here is derived from an EMBL/GenBank/DDBJ whole genome shotgun (WGS) entry which is preliminary data.</text>
</comment>
<dbReference type="Proteomes" id="UP000187203">
    <property type="component" value="Unassembled WGS sequence"/>
</dbReference>
<keyword evidence="4" id="KW-1185">Reference proteome</keyword>
<feature type="compositionally biased region" description="Pro residues" evidence="1">
    <location>
        <begin position="107"/>
        <end position="119"/>
    </location>
</feature>
<proteinExistence type="predicted"/>
<feature type="compositionally biased region" description="Low complexity" evidence="1">
    <location>
        <begin position="76"/>
        <end position="106"/>
    </location>
</feature>
<dbReference type="AlphaFoldDB" id="A0A1R3KT11"/>
<sequence>MMARSGKAAEIPAETQSPKDQQHSGLSSQTPPPPPQYTYSPPPWTPSLSTQYASNYPQWPPNTSTPSTSNPPPPSYTQTSNLNQTQTTNHNYTQTTNPTYQTETHWAPPPTPHWQPPNQNPTWNQPYYTPRYRMDLPKFNGEDFKNWFPKFQQYVEMEHVPDDYKPKVAMFCFEGPALDWHQFYVNTVGGATNVRWEAYLFALRERFAFDEFVDQLFDLVRVKHTGTVRAYYDNFMARLNLAGIREAQALSIFLGNLKDEILGQLRLHKPRTLVQAAEMSMMIEANLESNKKSVSYTKTTATQITTIPPSRPTLPKSTLPPLITGPQSTNTTNNNSASPRNSNKKPTPAEIEERKKGLCFWCQAKYTSGHKCLRSTVSQLYNMIVSNEEDEGQHEFTVDEEVRWHSTWSNSNSPN</sequence>
<feature type="region of interest" description="Disordered" evidence="1">
    <location>
        <begin position="1"/>
        <end position="122"/>
    </location>
</feature>
<name>A0A1R3KT11_9ROSI</name>
<evidence type="ECO:0000313" key="4">
    <source>
        <dbReference type="Proteomes" id="UP000187203"/>
    </source>
</evidence>
<dbReference type="Pfam" id="PF19259">
    <property type="entry name" value="Ty3_capsid"/>
    <property type="match status" value="1"/>
</dbReference>
<accession>A0A1R3KT11</accession>